<feature type="signal peptide" evidence="1">
    <location>
        <begin position="1"/>
        <end position="24"/>
    </location>
</feature>
<dbReference type="Proteomes" id="UP000248168">
    <property type="component" value="Unassembled WGS sequence"/>
</dbReference>
<keyword evidence="1" id="KW-0732">Signal</keyword>
<keyword evidence="3" id="KW-1185">Reference proteome</keyword>
<gene>
    <name evidence="2" type="ORF">NITLEN_20446</name>
</gene>
<dbReference type="PROSITE" id="PS51257">
    <property type="entry name" value="PROKAR_LIPOPROTEIN"/>
    <property type="match status" value="1"/>
</dbReference>
<evidence type="ECO:0000313" key="3">
    <source>
        <dbReference type="Proteomes" id="UP000248168"/>
    </source>
</evidence>
<dbReference type="InParanoid" id="A0A330L677"/>
<name>A0A330L677_9BACT</name>
<sequence length="500" mass="53108">MVALRRLPALILSFALCLTWSGCASDQSTSISESPQSQTLEDVIPLTSANLRGHRMLYDEGWYVITSSRKSLEYAKEKSIRSSRAAMQEASHRMAIHSSEYKAGLGPDLQRSYERGKSLVQSGTERSGEILDRTKFMTKAEWTYATGHFGEAWDAFIQGNLSLGKRTEQDRAALLALPGREFASLKQDFSNILDITTVVRENFSGRIQVSWEAAFERAGRDFRAEYERSGEQSNALRALGPILQGYLKALYHGGLAPAAKTIVRTSAKGTGAATGAVFLPVAATSIVTGRTIQAAGMTLFYTGKTGVKLISPTVESGLLASLAILSIGSIPATAAGGTMFGAVNQVAFTTAGPTATVGEAAALITFDTGKYVGFVAYDALAGATKVAINQASSGVVLGYNALSALPAHLFMGVEDVAILLAWEGPKLLIVKATGRLKSKSGQADSSAGDLPVGTVINLKQLQSTDGVTVKVLSEDPKQIRDVLQQLPCDVRDTDGPCTPE</sequence>
<organism evidence="2 3">
    <name type="scientific">Nitrospira lenta</name>
    <dbReference type="NCBI Taxonomy" id="1436998"/>
    <lineage>
        <taxon>Bacteria</taxon>
        <taxon>Pseudomonadati</taxon>
        <taxon>Nitrospirota</taxon>
        <taxon>Nitrospiria</taxon>
        <taxon>Nitrospirales</taxon>
        <taxon>Nitrospiraceae</taxon>
        <taxon>Nitrospira</taxon>
    </lineage>
</organism>
<evidence type="ECO:0000313" key="2">
    <source>
        <dbReference type="EMBL" id="SPP64806.1"/>
    </source>
</evidence>
<dbReference type="AlphaFoldDB" id="A0A330L677"/>
<proteinExistence type="predicted"/>
<reference evidence="3" key="1">
    <citation type="submission" date="2018-04" db="EMBL/GenBank/DDBJ databases">
        <authorList>
            <person name="Lucker S."/>
            <person name="Sakoula D."/>
        </authorList>
    </citation>
    <scope>NUCLEOTIDE SEQUENCE [LARGE SCALE GENOMIC DNA]</scope>
</reference>
<evidence type="ECO:0008006" key="4">
    <source>
        <dbReference type="Google" id="ProtNLM"/>
    </source>
</evidence>
<protein>
    <recommendedName>
        <fullName evidence="4">Lipoprotein</fullName>
    </recommendedName>
</protein>
<accession>A0A330L677</accession>
<feature type="chain" id="PRO_5016287470" description="Lipoprotein" evidence="1">
    <location>
        <begin position="25"/>
        <end position="500"/>
    </location>
</feature>
<dbReference type="RefSeq" id="WP_121989134.1">
    <property type="nucleotide sequence ID" value="NZ_OUNR01000012.1"/>
</dbReference>
<dbReference type="OrthoDB" id="315576at2"/>
<evidence type="ECO:0000256" key="1">
    <source>
        <dbReference type="SAM" id="SignalP"/>
    </source>
</evidence>
<dbReference type="EMBL" id="OUNR01000012">
    <property type="protein sequence ID" value="SPP64806.1"/>
    <property type="molecule type" value="Genomic_DNA"/>
</dbReference>